<evidence type="ECO:0000256" key="5">
    <source>
        <dbReference type="ARBA" id="ARBA00022679"/>
    </source>
</evidence>
<dbReference type="InterPro" id="IPR036412">
    <property type="entry name" value="HAD-like_sf"/>
</dbReference>
<dbReference type="GO" id="GO:0005829">
    <property type="term" value="C:cytosol"/>
    <property type="evidence" value="ECO:0007669"/>
    <property type="project" value="TreeGrafter"/>
</dbReference>
<evidence type="ECO:0000256" key="1">
    <source>
        <dbReference type="ARBA" id="ARBA00005409"/>
    </source>
</evidence>
<dbReference type="FunFam" id="3.40.50.2000:FF:000046">
    <property type="entry name" value="alpha,alpha-trehalose-phosphate synthase [UDP-forming] 1"/>
    <property type="match status" value="1"/>
</dbReference>
<dbReference type="GO" id="GO:0005992">
    <property type="term" value="P:trehalose biosynthetic process"/>
    <property type="evidence" value="ECO:0007669"/>
    <property type="project" value="InterPro"/>
</dbReference>
<dbReference type="Pfam" id="PF00982">
    <property type="entry name" value="Glyco_transf_20"/>
    <property type="match status" value="1"/>
</dbReference>
<dbReference type="NCBIfam" id="TIGR02400">
    <property type="entry name" value="trehalose_OtsA"/>
    <property type="match status" value="1"/>
</dbReference>
<keyword evidence="5" id="KW-0808">Transferase</keyword>
<keyword evidence="4" id="KW-0328">Glycosyltransferase</keyword>
<dbReference type="InterPro" id="IPR012766">
    <property type="entry name" value="Trehalose_OtsA"/>
</dbReference>
<reference evidence="8" key="1">
    <citation type="submission" date="2020-10" db="EMBL/GenBank/DDBJ databases">
        <title>Unveiling of a novel bifunctional photoreceptor, Dualchrome1, isolated from a cosmopolitan green alga.</title>
        <authorList>
            <person name="Suzuki S."/>
            <person name="Kawachi M."/>
        </authorList>
    </citation>
    <scope>NUCLEOTIDE SEQUENCE</scope>
    <source>
        <strain evidence="8">NIES 2893</strain>
    </source>
</reference>
<dbReference type="PANTHER" id="PTHR10788">
    <property type="entry name" value="TREHALOSE-6-PHOSPHATE SYNTHASE"/>
    <property type="match status" value="1"/>
</dbReference>
<evidence type="ECO:0000256" key="7">
    <source>
        <dbReference type="SAM" id="MobiDB-lite"/>
    </source>
</evidence>
<dbReference type="EC" id="2.4.1.15" evidence="3"/>
<dbReference type="CDD" id="cd03788">
    <property type="entry name" value="GT20_TPS"/>
    <property type="match status" value="1"/>
</dbReference>
<dbReference type="EMBL" id="BNJQ01000022">
    <property type="protein sequence ID" value="GHP08718.1"/>
    <property type="molecule type" value="Genomic_DNA"/>
</dbReference>
<dbReference type="InterPro" id="IPR023214">
    <property type="entry name" value="HAD_sf"/>
</dbReference>
<dbReference type="PANTHER" id="PTHR10788:SF106">
    <property type="entry name" value="BCDNA.GH08860"/>
    <property type="match status" value="1"/>
</dbReference>
<dbReference type="SUPFAM" id="SSF53756">
    <property type="entry name" value="UDP-Glycosyltransferase/glycogen phosphorylase"/>
    <property type="match status" value="1"/>
</dbReference>
<feature type="compositionally biased region" description="Low complexity" evidence="7">
    <location>
        <begin position="86"/>
        <end position="98"/>
    </location>
</feature>
<accession>A0A830HP62</accession>
<comment type="catalytic activity">
    <reaction evidence="6">
        <text>D-glucose 6-phosphate + UDP-alpha-D-glucose = alpha,alpha-trehalose 6-phosphate + UDP + H(+)</text>
        <dbReference type="Rhea" id="RHEA:18889"/>
        <dbReference type="ChEBI" id="CHEBI:15378"/>
        <dbReference type="ChEBI" id="CHEBI:58223"/>
        <dbReference type="ChEBI" id="CHEBI:58429"/>
        <dbReference type="ChEBI" id="CHEBI:58885"/>
        <dbReference type="ChEBI" id="CHEBI:61548"/>
        <dbReference type="EC" id="2.4.1.15"/>
    </reaction>
</comment>
<comment type="caution">
    <text evidence="8">The sequence shown here is derived from an EMBL/GenBank/DDBJ whole genome shotgun (WGS) entry which is preliminary data.</text>
</comment>
<organism evidence="8 9">
    <name type="scientific">Pycnococcus provasolii</name>
    <dbReference type="NCBI Taxonomy" id="41880"/>
    <lineage>
        <taxon>Eukaryota</taxon>
        <taxon>Viridiplantae</taxon>
        <taxon>Chlorophyta</taxon>
        <taxon>Pseudoscourfieldiophyceae</taxon>
        <taxon>Pseudoscourfieldiales</taxon>
        <taxon>Pycnococcaceae</taxon>
        <taxon>Pycnococcus</taxon>
    </lineage>
</organism>
<evidence type="ECO:0000256" key="4">
    <source>
        <dbReference type="ARBA" id="ARBA00022676"/>
    </source>
</evidence>
<feature type="compositionally biased region" description="Polar residues" evidence="7">
    <location>
        <begin position="22"/>
        <end position="35"/>
    </location>
</feature>
<feature type="compositionally biased region" description="Polar residues" evidence="7">
    <location>
        <begin position="74"/>
        <end position="85"/>
    </location>
</feature>
<dbReference type="Gene3D" id="3.40.50.1000">
    <property type="entry name" value="HAD superfamily/HAD-like"/>
    <property type="match status" value="2"/>
</dbReference>
<dbReference type="SUPFAM" id="SSF56784">
    <property type="entry name" value="HAD-like"/>
    <property type="match status" value="1"/>
</dbReference>
<dbReference type="OrthoDB" id="755951at2759"/>
<evidence type="ECO:0000256" key="6">
    <source>
        <dbReference type="ARBA" id="ARBA00048039"/>
    </source>
</evidence>
<dbReference type="InterPro" id="IPR003337">
    <property type="entry name" value="Trehalose_PPase"/>
</dbReference>
<keyword evidence="9" id="KW-1185">Reference proteome</keyword>
<dbReference type="FunFam" id="3.40.50.2000:FF:000039">
    <property type="entry name" value="alpha,alpha-trehalose-phosphate synthase [UDP-forming] 1-like"/>
    <property type="match status" value="1"/>
</dbReference>
<dbReference type="InterPro" id="IPR001830">
    <property type="entry name" value="Glyco_trans_20"/>
</dbReference>
<evidence type="ECO:0000313" key="8">
    <source>
        <dbReference type="EMBL" id="GHP08718.1"/>
    </source>
</evidence>
<dbReference type="GO" id="GO:0004805">
    <property type="term" value="F:trehalose-phosphatase activity"/>
    <property type="evidence" value="ECO:0007669"/>
    <property type="project" value="TreeGrafter"/>
</dbReference>
<feature type="region of interest" description="Disordered" evidence="7">
    <location>
        <begin position="749"/>
        <end position="830"/>
    </location>
</feature>
<dbReference type="Proteomes" id="UP000660262">
    <property type="component" value="Unassembled WGS sequence"/>
</dbReference>
<dbReference type="GO" id="GO:0003825">
    <property type="term" value="F:alpha,alpha-trehalose-phosphate synthase (UDP-forming) activity"/>
    <property type="evidence" value="ECO:0007669"/>
    <property type="project" value="UniProtKB-EC"/>
</dbReference>
<dbReference type="AlphaFoldDB" id="A0A830HP62"/>
<feature type="compositionally biased region" description="Basic and acidic residues" evidence="7">
    <location>
        <begin position="99"/>
        <end position="109"/>
    </location>
</feature>
<feature type="region of interest" description="Disordered" evidence="7">
    <location>
        <begin position="1"/>
        <end position="135"/>
    </location>
</feature>
<feature type="compositionally biased region" description="Basic and acidic residues" evidence="7">
    <location>
        <begin position="786"/>
        <end position="808"/>
    </location>
</feature>
<dbReference type="Pfam" id="PF02358">
    <property type="entry name" value="Trehalose_PPase"/>
    <property type="match status" value="2"/>
</dbReference>
<evidence type="ECO:0000256" key="2">
    <source>
        <dbReference type="ARBA" id="ARBA00006330"/>
    </source>
</evidence>
<sequence length="1103" mass="121483">MTSSPVTSSPKDAHSTLPPTVPSHNANNGSGSGTPPTVPASPERPRAHSAANLGVRKSPPGSMGNVNDRIATQPPLSHSSSGLDTTSMASRSSAVSTSRVERLLQERQLRRNRSSGLLASDSEDTGSEVDFNAGAGSSTRGSRYRLIIVANRLPVSATRGPDGSWSLRDSVSGLVAGLRGAEKNYDVTWVGWPGMHVTSDADKSTLGEALNGRRYHPVYLDENLVELYYNGYCNSVLWQLFHYVTLPLETRLDGTQTMKHQWNAYMTANVKFAEEVLRVYREGDIVWCHDYHLMLLPSLLKERVPGMKLGWFLHTPFPSSEIYRTLPQREAVLRGVLSADLVGFHTYDYARHFVSACTRILGLEGTPEGVEDRGSATRVAAFPIGIDPEHFTSALNKPEVRKQIDVLKTRFAGKKVMLGVDRLDPIKGIPQKLLAFEKFLLERPQWRDQVLLVQIAVPTRTHVAEYQKLRSLVHEIVGRINGRFGTIGSVPIHHLDREMGIDELCALYAVTDVALITSLRDGMNLVSYEFVAAQIDQKGVLVLSEFAGAAQSLGAGAILVNPWNIGEMALAIEDALSMPEKEKTERHRNNMNHIKTHTSAAWADNFISELNDTHVEAELRRLKIPPMMSTDVAVNAFAKSNFRLLVFGFNATLTQKVEKTGMLANRSIDHTREVKKVSPEMKAFLRRLAENPRTIVVIFSGSERKRLEEVFGDLPVWLSAENGVFIRTPPNHPALTNVFSVSQVVGRKSHDAGNLGRSSFERSLRRAKGDNNSQRGGNSASAALKAAEKAAVEQKTSIKEHEATKGGAERSPLGGSPTKEAAAADGANVESKELELSSGWSTTVDSAYNMDWFESVRLVYEYFTERTPRSFVEARETSLVWNYRYADQEFGRLQARDMLQHLWTGPISNAAVDIVQGLRSVEVRPMGVSKGAAIDRIISSLQVEEKVGKDTFVLCAGHFLGRDEDLFAYFESKCAGGTKYGDVPVPSPLAAETHPLRSTLSSQEILKNSISEGQVIRDFGFSNDTSGEDLTSAASLQRSQSARRDVESDSGITYICSENSLFTCTVGRKRSHARYYLDDSEAVKNVLKRLVSVVQAEETAEAR</sequence>
<comment type="similarity">
    <text evidence="2">In the C-terminal section; belongs to the trehalose phosphatase family.</text>
</comment>
<feature type="compositionally biased region" description="Polar residues" evidence="7">
    <location>
        <begin position="1"/>
        <end position="10"/>
    </location>
</feature>
<evidence type="ECO:0000256" key="3">
    <source>
        <dbReference type="ARBA" id="ARBA00012538"/>
    </source>
</evidence>
<dbReference type="FunFam" id="3.30.70.1020:FF:000001">
    <property type="entry name" value="Alpha,alpha-trehalose-phosphate synthase [UDP-forming] 1"/>
    <property type="match status" value="1"/>
</dbReference>
<comment type="similarity">
    <text evidence="1">In the N-terminal section; belongs to the glycosyltransferase 20 family.</text>
</comment>
<protein>
    <recommendedName>
        <fullName evidence="3">alpha,alpha-trehalose-phosphate synthase (UDP-forming)</fullName>
        <ecNumber evidence="3">2.4.1.15</ecNumber>
    </recommendedName>
</protein>
<gene>
    <name evidence="8" type="ORF">PPROV_000745500</name>
</gene>
<evidence type="ECO:0000313" key="9">
    <source>
        <dbReference type="Proteomes" id="UP000660262"/>
    </source>
</evidence>
<name>A0A830HP62_9CHLO</name>
<dbReference type="Gene3D" id="3.40.50.2000">
    <property type="entry name" value="Glycogen Phosphorylase B"/>
    <property type="match status" value="2"/>
</dbReference>
<feature type="compositionally biased region" description="Basic and acidic residues" evidence="7">
    <location>
        <begin position="759"/>
        <end position="769"/>
    </location>
</feature>
<proteinExistence type="inferred from homology"/>